<name>A0A4V1IXQ2_9FUNG</name>
<organism evidence="6 7">
    <name type="scientific">Piptocephalis cylindrospora</name>
    <dbReference type="NCBI Taxonomy" id="1907219"/>
    <lineage>
        <taxon>Eukaryota</taxon>
        <taxon>Fungi</taxon>
        <taxon>Fungi incertae sedis</taxon>
        <taxon>Zoopagomycota</taxon>
        <taxon>Zoopagomycotina</taxon>
        <taxon>Zoopagomycetes</taxon>
        <taxon>Zoopagales</taxon>
        <taxon>Piptocephalidaceae</taxon>
        <taxon>Piptocephalis</taxon>
    </lineage>
</organism>
<sequence>MDPGQFFTTANSLLDCVDRRLVVVLRDGRKLFGVLRSYDQFGTCVPSSPQTRRGVYIVRGENVVLLAEVDLLTEEDTFSRMQLAPEQEVKEILDREAQERQEQGRVRNRVLRERGFSILDPPDADNY</sequence>
<evidence type="ECO:0000256" key="4">
    <source>
        <dbReference type="ARBA" id="ARBA00023274"/>
    </source>
</evidence>
<dbReference type="Pfam" id="PF01423">
    <property type="entry name" value="LSM"/>
    <property type="match status" value="1"/>
</dbReference>
<dbReference type="InterPro" id="IPR010920">
    <property type="entry name" value="LSM_dom_sf"/>
</dbReference>
<keyword evidence="4" id="KW-0687">Ribonucleoprotein</keyword>
<dbReference type="PANTHER" id="PTHR15588">
    <property type="entry name" value="LSM1"/>
    <property type="match status" value="1"/>
</dbReference>
<dbReference type="GO" id="GO:1990904">
    <property type="term" value="C:ribonucleoprotein complex"/>
    <property type="evidence" value="ECO:0007669"/>
    <property type="project" value="UniProtKB-KW"/>
</dbReference>
<evidence type="ECO:0000256" key="3">
    <source>
        <dbReference type="ARBA" id="ARBA00022884"/>
    </source>
</evidence>
<dbReference type="EMBL" id="KZ988619">
    <property type="protein sequence ID" value="RKP11849.1"/>
    <property type="molecule type" value="Genomic_DNA"/>
</dbReference>
<evidence type="ECO:0000256" key="2">
    <source>
        <dbReference type="ARBA" id="ARBA00022664"/>
    </source>
</evidence>
<dbReference type="Proteomes" id="UP000267251">
    <property type="component" value="Unassembled WGS sequence"/>
</dbReference>
<accession>A0A4V1IXQ2</accession>
<keyword evidence="7" id="KW-1185">Reference proteome</keyword>
<reference evidence="7" key="1">
    <citation type="journal article" date="2018" name="Nat. Microbiol.">
        <title>Leveraging single-cell genomics to expand the fungal tree of life.</title>
        <authorList>
            <person name="Ahrendt S.R."/>
            <person name="Quandt C.A."/>
            <person name="Ciobanu D."/>
            <person name="Clum A."/>
            <person name="Salamov A."/>
            <person name="Andreopoulos B."/>
            <person name="Cheng J.F."/>
            <person name="Woyke T."/>
            <person name="Pelin A."/>
            <person name="Henrissat B."/>
            <person name="Reynolds N.K."/>
            <person name="Benny G.L."/>
            <person name="Smith M.E."/>
            <person name="James T.Y."/>
            <person name="Grigoriev I.V."/>
        </authorList>
    </citation>
    <scope>NUCLEOTIDE SEQUENCE [LARGE SCALE GENOMIC DNA]</scope>
</reference>
<dbReference type="SUPFAM" id="SSF50182">
    <property type="entry name" value="Sm-like ribonucleoproteins"/>
    <property type="match status" value="1"/>
</dbReference>
<evidence type="ECO:0000313" key="7">
    <source>
        <dbReference type="Proteomes" id="UP000267251"/>
    </source>
</evidence>
<dbReference type="GO" id="GO:1990726">
    <property type="term" value="C:Lsm1-7-Pat1 complex"/>
    <property type="evidence" value="ECO:0007669"/>
    <property type="project" value="TreeGrafter"/>
</dbReference>
<dbReference type="GO" id="GO:0006397">
    <property type="term" value="P:mRNA processing"/>
    <property type="evidence" value="ECO:0007669"/>
    <property type="project" value="UniProtKB-KW"/>
</dbReference>
<dbReference type="PANTHER" id="PTHR15588:SF8">
    <property type="entry name" value="U6 SNRNA-ASSOCIATED SM-LIKE PROTEIN LSM1"/>
    <property type="match status" value="1"/>
</dbReference>
<dbReference type="InterPro" id="IPR044642">
    <property type="entry name" value="PTHR15588"/>
</dbReference>
<feature type="domain" description="Sm" evidence="5">
    <location>
        <begin position="8"/>
        <end position="72"/>
    </location>
</feature>
<evidence type="ECO:0000313" key="6">
    <source>
        <dbReference type="EMBL" id="RKP11849.1"/>
    </source>
</evidence>
<dbReference type="PROSITE" id="PS52002">
    <property type="entry name" value="SM"/>
    <property type="match status" value="1"/>
</dbReference>
<keyword evidence="2" id="KW-0507">mRNA processing</keyword>
<evidence type="ECO:0000259" key="5">
    <source>
        <dbReference type="PROSITE" id="PS52002"/>
    </source>
</evidence>
<dbReference type="OrthoDB" id="10263346at2759"/>
<keyword evidence="3" id="KW-0694">RNA-binding</keyword>
<proteinExistence type="inferred from homology"/>
<dbReference type="SMART" id="SM00651">
    <property type="entry name" value="Sm"/>
    <property type="match status" value="1"/>
</dbReference>
<dbReference type="AlphaFoldDB" id="A0A4V1IXQ2"/>
<dbReference type="GO" id="GO:0000932">
    <property type="term" value="C:P-body"/>
    <property type="evidence" value="ECO:0007669"/>
    <property type="project" value="TreeGrafter"/>
</dbReference>
<dbReference type="GO" id="GO:0003729">
    <property type="term" value="F:mRNA binding"/>
    <property type="evidence" value="ECO:0007669"/>
    <property type="project" value="TreeGrafter"/>
</dbReference>
<dbReference type="InterPro" id="IPR047575">
    <property type="entry name" value="Sm"/>
</dbReference>
<dbReference type="Gene3D" id="2.30.30.100">
    <property type="match status" value="1"/>
</dbReference>
<dbReference type="GO" id="GO:0000290">
    <property type="term" value="P:deadenylation-dependent decapping of nuclear-transcribed mRNA"/>
    <property type="evidence" value="ECO:0007669"/>
    <property type="project" value="TreeGrafter"/>
</dbReference>
<protein>
    <recommendedName>
        <fullName evidence="5">Sm domain-containing protein</fullName>
    </recommendedName>
</protein>
<evidence type="ECO:0000256" key="1">
    <source>
        <dbReference type="ARBA" id="ARBA00006850"/>
    </source>
</evidence>
<gene>
    <name evidence="6" type="ORF">BJ684DRAFT_21578</name>
</gene>
<comment type="similarity">
    <text evidence="1">Belongs to the snRNP Sm proteins family.</text>
</comment>
<dbReference type="InterPro" id="IPR001163">
    <property type="entry name" value="Sm_dom_euk/arc"/>
</dbReference>